<dbReference type="GO" id="GO:0005634">
    <property type="term" value="C:nucleus"/>
    <property type="evidence" value="ECO:0007669"/>
    <property type="project" value="UniProtKB-SubCell"/>
</dbReference>
<accession>A0A058Z176</accession>
<evidence type="ECO:0000256" key="10">
    <source>
        <dbReference type="RuleBase" id="RU365012"/>
    </source>
</evidence>
<keyword evidence="3 10" id="KW-0547">Nucleotide-binding</keyword>
<evidence type="ECO:0000256" key="8">
    <source>
        <dbReference type="ARBA" id="ARBA00023242"/>
    </source>
</evidence>
<dbReference type="Pfam" id="PF17207">
    <property type="entry name" value="MCM_OB"/>
    <property type="match status" value="1"/>
</dbReference>
<comment type="function">
    <text evidence="10">Acts as component of the MCM2-7 complex (MCM complex) which is the replicative helicase essential for 'once per cell cycle' DNA replication initiation and elongation in eukaryotic cells. The active ATPase sites in the MCM2-7 ring are formed through the interaction surfaces of two neighboring subunits such that a critical structure of a conserved arginine finger motif is provided in trans relative to the ATP-binding site of the Walker A box of the adjacent subunit. The six ATPase active sites, however, are likely to contribute differentially to the complex helicase activity.</text>
</comment>
<evidence type="ECO:0000259" key="11">
    <source>
        <dbReference type="Pfam" id="PF14551"/>
    </source>
</evidence>
<comment type="catalytic activity">
    <reaction evidence="10">
        <text>ATP + H2O = ADP + phosphate + H(+)</text>
        <dbReference type="Rhea" id="RHEA:13065"/>
        <dbReference type="ChEBI" id="CHEBI:15377"/>
        <dbReference type="ChEBI" id="CHEBI:15378"/>
        <dbReference type="ChEBI" id="CHEBI:30616"/>
        <dbReference type="ChEBI" id="CHEBI:43474"/>
        <dbReference type="ChEBI" id="CHEBI:456216"/>
        <dbReference type="EC" id="3.6.4.12"/>
    </reaction>
</comment>
<dbReference type="PANTHER" id="PTHR11630:SF26">
    <property type="entry name" value="DNA REPLICATION LICENSING FACTOR MCM7"/>
    <property type="match status" value="1"/>
</dbReference>
<protein>
    <recommendedName>
        <fullName evidence="10">DNA replication licensing factor MCM7</fullName>
        <ecNumber evidence="10">3.6.4.12</ecNumber>
    </recommendedName>
</protein>
<dbReference type="STRING" id="691883.A0A058Z176"/>
<keyword evidence="9 10" id="KW-0131">Cell cycle</keyword>
<evidence type="ECO:0000313" key="14">
    <source>
        <dbReference type="Proteomes" id="UP000030693"/>
    </source>
</evidence>
<dbReference type="EMBL" id="KB932249">
    <property type="protein sequence ID" value="KCV67292.1"/>
    <property type="molecule type" value="Genomic_DNA"/>
</dbReference>
<dbReference type="Pfam" id="PF14551">
    <property type="entry name" value="MCM_N"/>
    <property type="match status" value="1"/>
</dbReference>
<evidence type="ECO:0000256" key="7">
    <source>
        <dbReference type="ARBA" id="ARBA00023125"/>
    </source>
</evidence>
<dbReference type="GO" id="GO:0006270">
    <property type="term" value="P:DNA replication initiation"/>
    <property type="evidence" value="ECO:0007669"/>
    <property type="project" value="InterPro"/>
</dbReference>
<dbReference type="PANTHER" id="PTHR11630">
    <property type="entry name" value="DNA REPLICATION LICENSING FACTOR MCM FAMILY MEMBER"/>
    <property type="match status" value="1"/>
</dbReference>
<dbReference type="InterPro" id="IPR012340">
    <property type="entry name" value="NA-bd_OB-fold"/>
</dbReference>
<feature type="non-terminal residue" evidence="13">
    <location>
        <position position="277"/>
    </location>
</feature>
<dbReference type="AlphaFoldDB" id="A0A058Z176"/>
<name>A0A058Z176_FONAL</name>
<dbReference type="GeneID" id="20531014"/>
<keyword evidence="7 10" id="KW-0238">DNA-binding</keyword>
<dbReference type="OrthoDB" id="3207464at2759"/>
<keyword evidence="2 10" id="KW-0235">DNA replication</keyword>
<dbReference type="RefSeq" id="XP_009498304.1">
    <property type="nucleotide sequence ID" value="XM_009500029.1"/>
</dbReference>
<sequence length="277" mass="31351">MFATANYAEERGKCEQMLQKFSVLSMNPEDPPQKKYLEMIAEVNAQQRTSFPISLDDVSSFFGESSELLSNILCNTRRYVELFSEAIDNLLPARSNRISDDDDVIDVLVSQRIQQVAAGEQVDLKTIFPRELLRRFSVTFTPLSHMKPHAIREIRASSVGATVFLRGIVTRTTDVRPQMVVATYSCERCGFETYQEVISRTFRMIDNCQSERCTSDKTPGRLTLQTRGSKFIPFQEIHIQELSNQVPIGHIPRSMAIHAFGEQTRVANPGDIIHVSG</sequence>
<dbReference type="Gene3D" id="3.30.1640.10">
    <property type="entry name" value="mini-chromosome maintenance (MCM) complex, chain A, domain 1"/>
    <property type="match status" value="1"/>
</dbReference>
<dbReference type="GO" id="GO:0005524">
    <property type="term" value="F:ATP binding"/>
    <property type="evidence" value="ECO:0007669"/>
    <property type="project" value="UniProtKB-KW"/>
</dbReference>
<dbReference type="Gene3D" id="2.40.50.140">
    <property type="entry name" value="Nucleic acid-binding proteins"/>
    <property type="match status" value="1"/>
</dbReference>
<evidence type="ECO:0000256" key="3">
    <source>
        <dbReference type="ARBA" id="ARBA00022741"/>
    </source>
</evidence>
<evidence type="ECO:0000313" key="13">
    <source>
        <dbReference type="EMBL" id="KCV67292.1"/>
    </source>
</evidence>
<dbReference type="InterPro" id="IPR027925">
    <property type="entry name" value="MCM_N"/>
</dbReference>
<comment type="subcellular location">
    <subcellularLocation>
        <location evidence="1 10">Nucleus</location>
    </subcellularLocation>
</comment>
<dbReference type="Gene3D" id="2.20.28.10">
    <property type="match status" value="1"/>
</dbReference>
<dbReference type="InterPro" id="IPR033762">
    <property type="entry name" value="MCM_OB"/>
</dbReference>
<dbReference type="InterPro" id="IPR008050">
    <property type="entry name" value="MCM7"/>
</dbReference>
<dbReference type="OMA" id="PHAIREI"/>
<evidence type="ECO:0000256" key="4">
    <source>
        <dbReference type="ARBA" id="ARBA00022801"/>
    </source>
</evidence>
<evidence type="ECO:0000259" key="12">
    <source>
        <dbReference type="Pfam" id="PF17207"/>
    </source>
</evidence>
<keyword evidence="5 10" id="KW-0347">Helicase</keyword>
<dbReference type="Proteomes" id="UP000030693">
    <property type="component" value="Unassembled WGS sequence"/>
</dbReference>
<organism evidence="13">
    <name type="scientific">Fonticula alba</name>
    <name type="common">Slime mold</name>
    <dbReference type="NCBI Taxonomy" id="691883"/>
    <lineage>
        <taxon>Eukaryota</taxon>
        <taxon>Rotosphaerida</taxon>
        <taxon>Fonticulaceae</taxon>
        <taxon>Fonticula</taxon>
    </lineage>
</organism>
<evidence type="ECO:0000256" key="9">
    <source>
        <dbReference type="ARBA" id="ARBA00023306"/>
    </source>
</evidence>
<dbReference type="PRINTS" id="PR01663">
    <property type="entry name" value="MCMPROTEIN7"/>
</dbReference>
<gene>
    <name evidence="10" type="primary">MCM7</name>
    <name evidence="13" type="ORF">H696_06289</name>
</gene>
<comment type="similarity">
    <text evidence="10">Belongs to the MCM family.</text>
</comment>
<dbReference type="GO" id="GO:0006271">
    <property type="term" value="P:DNA strand elongation involved in DNA replication"/>
    <property type="evidence" value="ECO:0007669"/>
    <property type="project" value="TreeGrafter"/>
</dbReference>
<feature type="domain" description="MCM N-terminal" evidence="11">
    <location>
        <begin position="16"/>
        <end position="101"/>
    </location>
</feature>
<evidence type="ECO:0000256" key="1">
    <source>
        <dbReference type="ARBA" id="ARBA00004123"/>
    </source>
</evidence>
<keyword evidence="4 10" id="KW-0378">Hydrolase</keyword>
<dbReference type="GO" id="GO:0017116">
    <property type="term" value="F:single-stranded DNA helicase activity"/>
    <property type="evidence" value="ECO:0007669"/>
    <property type="project" value="TreeGrafter"/>
</dbReference>
<reference evidence="13" key="1">
    <citation type="submission" date="2013-04" db="EMBL/GenBank/DDBJ databases">
        <title>The Genome Sequence of Fonticula alba ATCC 38817.</title>
        <authorList>
            <consortium name="The Broad Institute Genomics Platform"/>
            <person name="Russ C."/>
            <person name="Cuomo C."/>
            <person name="Burger G."/>
            <person name="Gray M.W."/>
            <person name="Holland P.W.H."/>
            <person name="King N."/>
            <person name="Lang F.B.F."/>
            <person name="Roger A.J."/>
            <person name="Ruiz-Trillo I."/>
            <person name="Brown M."/>
            <person name="Walker B."/>
            <person name="Young S."/>
            <person name="Zeng Q."/>
            <person name="Gargeya S."/>
            <person name="Fitzgerald M."/>
            <person name="Haas B."/>
            <person name="Abouelleil A."/>
            <person name="Allen A.W."/>
            <person name="Alvarado L."/>
            <person name="Arachchi H.M."/>
            <person name="Berlin A.M."/>
            <person name="Chapman S.B."/>
            <person name="Gainer-Dewar J."/>
            <person name="Goldberg J."/>
            <person name="Griggs A."/>
            <person name="Gujja S."/>
            <person name="Hansen M."/>
            <person name="Howarth C."/>
            <person name="Imamovic A."/>
            <person name="Ireland A."/>
            <person name="Larimer J."/>
            <person name="McCowan C."/>
            <person name="Murphy C."/>
            <person name="Pearson M."/>
            <person name="Poon T.W."/>
            <person name="Priest M."/>
            <person name="Roberts A."/>
            <person name="Saif S."/>
            <person name="Shea T."/>
            <person name="Sisk P."/>
            <person name="Sykes S."/>
            <person name="Wortman J."/>
            <person name="Nusbaum C."/>
            <person name="Birren B."/>
        </authorList>
    </citation>
    <scope>NUCLEOTIDE SEQUENCE [LARGE SCALE GENOMIC DNA]</scope>
    <source>
        <strain evidence="13">ATCC 38817</strain>
    </source>
</reference>
<keyword evidence="8 10" id="KW-0539">Nucleus</keyword>
<dbReference type="GO" id="GO:0016887">
    <property type="term" value="F:ATP hydrolysis activity"/>
    <property type="evidence" value="ECO:0007669"/>
    <property type="project" value="RHEA"/>
</dbReference>
<dbReference type="eggNOG" id="KOG0482">
    <property type="taxonomic scope" value="Eukaryota"/>
</dbReference>
<dbReference type="InterPro" id="IPR031327">
    <property type="entry name" value="MCM"/>
</dbReference>
<dbReference type="GO" id="GO:0042555">
    <property type="term" value="C:MCM complex"/>
    <property type="evidence" value="ECO:0007669"/>
    <property type="project" value="InterPro"/>
</dbReference>
<dbReference type="SUPFAM" id="SSF50249">
    <property type="entry name" value="Nucleic acid-binding proteins"/>
    <property type="match status" value="1"/>
</dbReference>
<evidence type="ECO:0000256" key="5">
    <source>
        <dbReference type="ARBA" id="ARBA00022806"/>
    </source>
</evidence>
<dbReference type="GO" id="GO:0003697">
    <property type="term" value="F:single-stranded DNA binding"/>
    <property type="evidence" value="ECO:0007669"/>
    <property type="project" value="TreeGrafter"/>
</dbReference>
<proteinExistence type="inferred from homology"/>
<keyword evidence="14" id="KW-1185">Reference proteome</keyword>
<keyword evidence="6 10" id="KW-0067">ATP-binding</keyword>
<dbReference type="GO" id="GO:0000727">
    <property type="term" value="P:double-strand break repair via break-induced replication"/>
    <property type="evidence" value="ECO:0007669"/>
    <property type="project" value="TreeGrafter"/>
</dbReference>
<feature type="domain" description="MCM OB" evidence="12">
    <location>
        <begin position="151"/>
        <end position="277"/>
    </location>
</feature>
<evidence type="ECO:0000256" key="2">
    <source>
        <dbReference type="ARBA" id="ARBA00022705"/>
    </source>
</evidence>
<evidence type="ECO:0000256" key="6">
    <source>
        <dbReference type="ARBA" id="ARBA00022840"/>
    </source>
</evidence>
<dbReference type="EC" id="3.6.4.12" evidence="10"/>
<dbReference type="FunFam" id="2.20.28.10:FF:000004">
    <property type="entry name" value="DNA replication licensing factor MCM7"/>
    <property type="match status" value="1"/>
</dbReference>